<proteinExistence type="predicted"/>
<reference evidence="1" key="1">
    <citation type="submission" date="2020-06" db="EMBL/GenBank/DDBJ databases">
        <authorList>
            <person name="Li T."/>
            <person name="Hu X."/>
            <person name="Zhang T."/>
            <person name="Song X."/>
            <person name="Zhang H."/>
            <person name="Dai N."/>
            <person name="Sheng W."/>
            <person name="Hou X."/>
            <person name="Wei L."/>
        </authorList>
    </citation>
    <scope>NUCLEOTIDE SEQUENCE</scope>
    <source>
        <strain evidence="1">G01</strain>
        <tissue evidence="1">Leaf</tissue>
    </source>
</reference>
<gene>
    <name evidence="1" type="ORF">Sangu_1682300</name>
</gene>
<comment type="caution">
    <text evidence="1">The sequence shown here is derived from an EMBL/GenBank/DDBJ whole genome shotgun (WGS) entry which is preliminary data.</text>
</comment>
<accession>A0AAW2MKH1</accession>
<sequence>MLPPNQMADKWIPLQGVKRGEIHIQITRKVPELEKKPSVDYESSPTTVRHQISNQMKEMMIKLRSQVDEDDLEGFQSH</sequence>
<organism evidence="1">
    <name type="scientific">Sesamum angustifolium</name>
    <dbReference type="NCBI Taxonomy" id="2727405"/>
    <lineage>
        <taxon>Eukaryota</taxon>
        <taxon>Viridiplantae</taxon>
        <taxon>Streptophyta</taxon>
        <taxon>Embryophyta</taxon>
        <taxon>Tracheophyta</taxon>
        <taxon>Spermatophyta</taxon>
        <taxon>Magnoliopsida</taxon>
        <taxon>eudicotyledons</taxon>
        <taxon>Gunneridae</taxon>
        <taxon>Pentapetalae</taxon>
        <taxon>asterids</taxon>
        <taxon>lamiids</taxon>
        <taxon>Lamiales</taxon>
        <taxon>Pedaliaceae</taxon>
        <taxon>Sesamum</taxon>
    </lineage>
</organism>
<reference evidence="1" key="2">
    <citation type="journal article" date="2024" name="Plant">
        <title>Genomic evolution and insights into agronomic trait innovations of Sesamum species.</title>
        <authorList>
            <person name="Miao H."/>
            <person name="Wang L."/>
            <person name="Qu L."/>
            <person name="Liu H."/>
            <person name="Sun Y."/>
            <person name="Le M."/>
            <person name="Wang Q."/>
            <person name="Wei S."/>
            <person name="Zheng Y."/>
            <person name="Lin W."/>
            <person name="Duan Y."/>
            <person name="Cao H."/>
            <person name="Xiong S."/>
            <person name="Wang X."/>
            <person name="Wei L."/>
            <person name="Li C."/>
            <person name="Ma Q."/>
            <person name="Ju M."/>
            <person name="Zhao R."/>
            <person name="Li G."/>
            <person name="Mu C."/>
            <person name="Tian Q."/>
            <person name="Mei H."/>
            <person name="Zhang T."/>
            <person name="Gao T."/>
            <person name="Zhang H."/>
        </authorList>
    </citation>
    <scope>NUCLEOTIDE SEQUENCE</scope>
    <source>
        <strain evidence="1">G01</strain>
    </source>
</reference>
<evidence type="ECO:0000313" key="1">
    <source>
        <dbReference type="EMBL" id="KAL0331368.1"/>
    </source>
</evidence>
<dbReference type="AlphaFoldDB" id="A0AAW2MKH1"/>
<name>A0AAW2MKH1_9LAMI</name>
<dbReference type="EMBL" id="JACGWK010000010">
    <property type="protein sequence ID" value="KAL0331368.1"/>
    <property type="molecule type" value="Genomic_DNA"/>
</dbReference>
<dbReference type="PANTHER" id="PTHR47264">
    <property type="entry name" value="OS01G0128800 PROTEIN"/>
    <property type="match status" value="1"/>
</dbReference>
<dbReference type="PANTHER" id="PTHR47264:SF3">
    <property type="entry name" value="SYNAPTOTAGMIN-5 ISOFORM X1"/>
    <property type="match status" value="1"/>
</dbReference>
<protein>
    <submittedName>
        <fullName evidence="1">Uncharacterized protein</fullName>
    </submittedName>
</protein>